<dbReference type="EMBL" id="CP029347">
    <property type="protein sequence ID" value="AWL13080.1"/>
    <property type="molecule type" value="Genomic_DNA"/>
</dbReference>
<feature type="domain" description="TonB-dependent receptor plug" evidence="18">
    <location>
        <begin position="61"/>
        <end position="158"/>
    </location>
</feature>
<dbReference type="PANTHER" id="PTHR32552:SF74">
    <property type="entry name" value="HYDROXAMATE SIDEROPHORE RECEPTOR FHUE"/>
    <property type="match status" value="1"/>
</dbReference>
<dbReference type="InterPro" id="IPR000531">
    <property type="entry name" value="Beta-barrel_TonB"/>
</dbReference>
<proteinExistence type="inferred from homology"/>
<sequence>MNHYRLSVIGAAVITTLLPATVMAAEADWDNVERLTVEGTQQDSYLSESSSVASKMDLSILETPQSITVFSREQMDDFALNDLNQVLENTNAINVEQVETDRTYFTARGFKINNFQLDGLGLPLINDNAHGSIDTALYERVEIVRGANGLMTGVGNPSATINLVRKKPNDKLYANVTGTLGSWDKNRIQADVSAPLADNIRGRAVLMKEDKASYLNRYKTDKTLAYAVMDFALSGDSLLTVGHSESRNDADGNLWGALTLYYGNGTPTNFDASTNTAAKWSYWNVDESRSFVDFSQQLGEDWVLRAAYNRVRTDEDSELFYTYLADPAVGLNPETGLGLIGYGSEYDLDDKQDMLDIYISGQFDAFGRQHDLVVGANWARLDYADTSLYDFTTGHGFPVMPAMENWDGDTPYPTFSDGLTGSDIDNNQRALYASARFNLADRLYLLTGARLNQWETSGTSYGEDEYRDDSEVIPYFGLTYGITEDITTYASYTETFVSQTERDRNLELLAPLTGKSKEVGVKANVFNGRALVSLAYFDVEQANLAVSDGEVVNPDTGVPEQVYKGSKGINSQGFEFELAGEITQGLQASIGYTQFDIDGDEVVEAYTPEKTLDMALSYRVPQLEALKFGVSAQWQDDIYREQGTVSAAYPNADEAIITRQDAYNLVNLMASYDINESLTLSANANNITDEKYLNSLYWAQGYYGAPRHYSVSLSWTL</sequence>
<dbReference type="RefSeq" id="WP_109340600.1">
    <property type="nucleotide sequence ID" value="NZ_CP029347.1"/>
</dbReference>
<keyword evidence="5" id="KW-0410">Iron transport</keyword>
<evidence type="ECO:0000256" key="2">
    <source>
        <dbReference type="ARBA" id="ARBA00009810"/>
    </source>
</evidence>
<keyword evidence="12 19" id="KW-0675">Receptor</keyword>
<evidence type="ECO:0000256" key="10">
    <source>
        <dbReference type="ARBA" id="ARBA00023077"/>
    </source>
</evidence>
<dbReference type="OrthoDB" id="8663017at2"/>
<dbReference type="SUPFAM" id="SSF56935">
    <property type="entry name" value="Porins"/>
    <property type="match status" value="1"/>
</dbReference>
<feature type="domain" description="TonB-dependent receptor-like beta-barrel" evidence="17">
    <location>
        <begin position="235"/>
        <end position="687"/>
    </location>
</feature>
<feature type="signal peptide" evidence="16">
    <location>
        <begin position="1"/>
        <end position="24"/>
    </location>
</feature>
<dbReference type="AlphaFoldDB" id="A0A2S2E767"/>
<keyword evidence="4 14" id="KW-1134">Transmembrane beta strand</keyword>
<evidence type="ECO:0000256" key="12">
    <source>
        <dbReference type="ARBA" id="ARBA00023170"/>
    </source>
</evidence>
<evidence type="ECO:0000256" key="11">
    <source>
        <dbReference type="ARBA" id="ARBA00023136"/>
    </source>
</evidence>
<evidence type="ECO:0000256" key="6">
    <source>
        <dbReference type="ARBA" id="ARBA00022692"/>
    </source>
</evidence>
<keyword evidence="8" id="KW-0408">Iron</keyword>
<evidence type="ECO:0000256" key="1">
    <source>
        <dbReference type="ARBA" id="ARBA00004571"/>
    </source>
</evidence>
<dbReference type="FunFam" id="2.170.130.10:FF:000010">
    <property type="entry name" value="Ferripyoverdine receptor"/>
    <property type="match status" value="1"/>
</dbReference>
<organism evidence="19 20">
    <name type="scientific">Saliniradius amylolyticus</name>
    <dbReference type="NCBI Taxonomy" id="2183582"/>
    <lineage>
        <taxon>Bacteria</taxon>
        <taxon>Pseudomonadati</taxon>
        <taxon>Pseudomonadota</taxon>
        <taxon>Gammaproteobacteria</taxon>
        <taxon>Alteromonadales</taxon>
        <taxon>Alteromonadaceae</taxon>
        <taxon>Saliniradius</taxon>
    </lineage>
</organism>
<keyword evidence="6 14" id="KW-0812">Transmembrane</keyword>
<keyword evidence="9" id="KW-0406">Ion transport</keyword>
<keyword evidence="13 14" id="KW-0998">Cell outer membrane</keyword>
<comment type="subcellular location">
    <subcellularLocation>
        <location evidence="1 14">Cell outer membrane</location>
        <topology evidence="1 14">Multi-pass membrane protein</topology>
    </subcellularLocation>
</comment>
<evidence type="ECO:0000256" key="15">
    <source>
        <dbReference type="RuleBase" id="RU003357"/>
    </source>
</evidence>
<keyword evidence="7 16" id="KW-0732">Signal</keyword>
<evidence type="ECO:0000256" key="8">
    <source>
        <dbReference type="ARBA" id="ARBA00023004"/>
    </source>
</evidence>
<dbReference type="Pfam" id="PF00593">
    <property type="entry name" value="TonB_dep_Rec_b-barrel"/>
    <property type="match status" value="1"/>
</dbReference>
<feature type="chain" id="PRO_5015614538" evidence="16">
    <location>
        <begin position="25"/>
        <end position="717"/>
    </location>
</feature>
<dbReference type="InterPro" id="IPR039426">
    <property type="entry name" value="TonB-dep_rcpt-like"/>
</dbReference>
<evidence type="ECO:0000256" key="5">
    <source>
        <dbReference type="ARBA" id="ARBA00022496"/>
    </source>
</evidence>
<name>A0A2S2E767_9ALTE</name>
<evidence type="ECO:0000256" key="7">
    <source>
        <dbReference type="ARBA" id="ARBA00022729"/>
    </source>
</evidence>
<evidence type="ECO:0000313" key="19">
    <source>
        <dbReference type="EMBL" id="AWL13080.1"/>
    </source>
</evidence>
<dbReference type="GO" id="GO:0015891">
    <property type="term" value="P:siderophore transport"/>
    <property type="evidence" value="ECO:0007669"/>
    <property type="project" value="InterPro"/>
</dbReference>
<dbReference type="Gene3D" id="2.40.170.20">
    <property type="entry name" value="TonB-dependent receptor, beta-barrel domain"/>
    <property type="match status" value="1"/>
</dbReference>
<reference evidence="19 20" key="1">
    <citation type="submission" date="2018-05" db="EMBL/GenBank/DDBJ databases">
        <title>Salinimonas sp. HMF8227 Genome sequencing and assembly.</title>
        <authorList>
            <person name="Kang H."/>
            <person name="Kang J."/>
            <person name="Cha I."/>
            <person name="Kim H."/>
            <person name="Joh K."/>
        </authorList>
    </citation>
    <scope>NUCLEOTIDE SEQUENCE [LARGE SCALE GENOMIC DNA]</scope>
    <source>
        <strain evidence="19 20">HMF8227</strain>
    </source>
</reference>
<keyword evidence="20" id="KW-1185">Reference proteome</keyword>
<keyword evidence="10 15" id="KW-0798">TonB box</keyword>
<evidence type="ECO:0000256" key="4">
    <source>
        <dbReference type="ARBA" id="ARBA00022452"/>
    </source>
</evidence>
<dbReference type="CDD" id="cd01347">
    <property type="entry name" value="ligand_gated_channel"/>
    <property type="match status" value="1"/>
</dbReference>
<evidence type="ECO:0000256" key="14">
    <source>
        <dbReference type="PROSITE-ProRule" id="PRU01360"/>
    </source>
</evidence>
<dbReference type="GO" id="GO:0015344">
    <property type="term" value="F:siderophore uptake transmembrane transporter activity"/>
    <property type="evidence" value="ECO:0007669"/>
    <property type="project" value="TreeGrafter"/>
</dbReference>
<dbReference type="InterPro" id="IPR010105">
    <property type="entry name" value="TonB_sidphr_rcpt"/>
</dbReference>
<dbReference type="GO" id="GO:0009279">
    <property type="term" value="C:cell outer membrane"/>
    <property type="evidence" value="ECO:0007669"/>
    <property type="project" value="UniProtKB-SubCell"/>
</dbReference>
<evidence type="ECO:0000313" key="20">
    <source>
        <dbReference type="Proteomes" id="UP000245728"/>
    </source>
</evidence>
<dbReference type="Proteomes" id="UP000245728">
    <property type="component" value="Chromosome"/>
</dbReference>
<evidence type="ECO:0000256" key="9">
    <source>
        <dbReference type="ARBA" id="ARBA00023065"/>
    </source>
</evidence>
<evidence type="ECO:0000259" key="18">
    <source>
        <dbReference type="Pfam" id="PF07715"/>
    </source>
</evidence>
<protein>
    <submittedName>
        <fullName evidence="19">Ferric-pseudobactin 358 receptor</fullName>
    </submittedName>
</protein>
<dbReference type="PROSITE" id="PS52016">
    <property type="entry name" value="TONB_DEPENDENT_REC_3"/>
    <property type="match status" value="1"/>
</dbReference>
<dbReference type="Gene3D" id="2.170.130.10">
    <property type="entry name" value="TonB-dependent receptor, plug domain"/>
    <property type="match status" value="1"/>
</dbReference>
<evidence type="ECO:0000256" key="3">
    <source>
        <dbReference type="ARBA" id="ARBA00022448"/>
    </source>
</evidence>
<evidence type="ECO:0000256" key="16">
    <source>
        <dbReference type="SAM" id="SignalP"/>
    </source>
</evidence>
<dbReference type="Pfam" id="PF07715">
    <property type="entry name" value="Plug"/>
    <property type="match status" value="1"/>
</dbReference>
<dbReference type="InterPro" id="IPR036942">
    <property type="entry name" value="Beta-barrel_TonB_sf"/>
</dbReference>
<dbReference type="InterPro" id="IPR012910">
    <property type="entry name" value="Plug_dom"/>
</dbReference>
<accession>A0A2S2E767</accession>
<evidence type="ECO:0000256" key="13">
    <source>
        <dbReference type="ARBA" id="ARBA00023237"/>
    </source>
</evidence>
<dbReference type="KEGG" id="salh:HMF8227_02628"/>
<comment type="similarity">
    <text evidence="2 14 15">Belongs to the TonB-dependent receptor family.</text>
</comment>
<keyword evidence="3 14" id="KW-0813">Transport</keyword>
<dbReference type="GO" id="GO:0038023">
    <property type="term" value="F:signaling receptor activity"/>
    <property type="evidence" value="ECO:0007669"/>
    <property type="project" value="InterPro"/>
</dbReference>
<dbReference type="PANTHER" id="PTHR32552">
    <property type="entry name" value="FERRICHROME IRON RECEPTOR-RELATED"/>
    <property type="match status" value="1"/>
</dbReference>
<dbReference type="InterPro" id="IPR037066">
    <property type="entry name" value="Plug_dom_sf"/>
</dbReference>
<gene>
    <name evidence="19" type="ORF">HMF8227_02628</name>
</gene>
<evidence type="ECO:0000259" key="17">
    <source>
        <dbReference type="Pfam" id="PF00593"/>
    </source>
</evidence>
<dbReference type="NCBIfam" id="TIGR01783">
    <property type="entry name" value="TonB-siderophor"/>
    <property type="match status" value="1"/>
</dbReference>
<keyword evidence="11 14" id="KW-0472">Membrane</keyword>